<gene>
    <name evidence="6" type="ORF">B7R76_05670</name>
</gene>
<dbReference type="AlphaFoldDB" id="A0A2J8B0N9"/>
<keyword evidence="4" id="KW-0472">Membrane</keyword>
<dbReference type="PANTHER" id="PTHR33308">
    <property type="entry name" value="PEPTIDOGLYCAN HYDROLASE FLGJ"/>
    <property type="match status" value="1"/>
</dbReference>
<feature type="transmembrane region" description="Helical" evidence="4">
    <location>
        <begin position="670"/>
        <end position="692"/>
    </location>
</feature>
<dbReference type="Gene3D" id="2.30.30.40">
    <property type="entry name" value="SH3 Domains"/>
    <property type="match status" value="1"/>
</dbReference>
<name>A0A2J8B0N9_9FIRM</name>
<dbReference type="Pfam" id="PF08239">
    <property type="entry name" value="SH3_3"/>
    <property type="match status" value="1"/>
</dbReference>
<evidence type="ECO:0000256" key="4">
    <source>
        <dbReference type="SAM" id="Phobius"/>
    </source>
</evidence>
<evidence type="ECO:0000313" key="7">
    <source>
        <dbReference type="Proteomes" id="UP000236394"/>
    </source>
</evidence>
<dbReference type="PANTHER" id="PTHR33308:SF9">
    <property type="entry name" value="PEPTIDOGLYCAN HYDROLASE FLGJ"/>
    <property type="match status" value="1"/>
</dbReference>
<feature type="compositionally biased region" description="Low complexity" evidence="3">
    <location>
        <begin position="547"/>
        <end position="560"/>
    </location>
</feature>
<feature type="region of interest" description="Disordered" evidence="3">
    <location>
        <begin position="267"/>
        <end position="381"/>
    </location>
</feature>
<dbReference type="RefSeq" id="WP_102892580.1">
    <property type="nucleotide sequence ID" value="NZ_NBZD01000003.1"/>
</dbReference>
<keyword evidence="1" id="KW-0378">Hydrolase</keyword>
<evidence type="ECO:0000259" key="5">
    <source>
        <dbReference type="PROSITE" id="PS51781"/>
    </source>
</evidence>
<dbReference type="PROSITE" id="PS51781">
    <property type="entry name" value="SH3B"/>
    <property type="match status" value="1"/>
</dbReference>
<dbReference type="Gene3D" id="4.10.80.30">
    <property type="entry name" value="DNA polymerase, domain 6"/>
    <property type="match status" value="1"/>
</dbReference>
<feature type="compositionally biased region" description="Basic and acidic residues" evidence="3">
    <location>
        <begin position="267"/>
        <end position="288"/>
    </location>
</feature>
<keyword evidence="2" id="KW-0175">Coiled coil</keyword>
<keyword evidence="4" id="KW-1133">Transmembrane helix</keyword>
<feature type="compositionally biased region" description="Pro residues" evidence="3">
    <location>
        <begin position="319"/>
        <end position="330"/>
    </location>
</feature>
<evidence type="ECO:0000256" key="2">
    <source>
        <dbReference type="SAM" id="Coils"/>
    </source>
</evidence>
<evidence type="ECO:0000313" key="6">
    <source>
        <dbReference type="EMBL" id="PNH18331.1"/>
    </source>
</evidence>
<evidence type="ECO:0000256" key="1">
    <source>
        <dbReference type="ARBA" id="ARBA00022801"/>
    </source>
</evidence>
<accession>A0A2J8B0N9</accession>
<evidence type="ECO:0000256" key="3">
    <source>
        <dbReference type="SAM" id="MobiDB-lite"/>
    </source>
</evidence>
<feature type="region of interest" description="Disordered" evidence="3">
    <location>
        <begin position="547"/>
        <end position="566"/>
    </location>
</feature>
<dbReference type="InterPro" id="IPR003646">
    <property type="entry name" value="SH3-like_bac-type"/>
</dbReference>
<reference evidence="7" key="1">
    <citation type="submission" date="2017-04" db="EMBL/GenBank/DDBJ databases">
        <authorList>
            <person name="Bumgarner R.E."/>
            <person name="Fredricks D.N."/>
            <person name="Srinivasan S."/>
        </authorList>
    </citation>
    <scope>NUCLEOTIDE SEQUENCE [LARGE SCALE GENOMIC DNA]</scope>
    <source>
        <strain evidence="7">KA00405</strain>
    </source>
</reference>
<dbReference type="SMART" id="SM00047">
    <property type="entry name" value="LYZ2"/>
    <property type="match status" value="1"/>
</dbReference>
<feature type="compositionally biased region" description="Low complexity" evidence="3">
    <location>
        <begin position="298"/>
        <end position="311"/>
    </location>
</feature>
<dbReference type="Pfam" id="PF01832">
    <property type="entry name" value="Glucosaminidase"/>
    <property type="match status" value="1"/>
</dbReference>
<feature type="domain" description="SH3b" evidence="5">
    <location>
        <begin position="201"/>
        <end position="266"/>
    </location>
</feature>
<dbReference type="InterPro" id="IPR002901">
    <property type="entry name" value="MGlyc_endo_b_GlcNAc-like_dom"/>
</dbReference>
<dbReference type="Gene3D" id="1.10.530.10">
    <property type="match status" value="1"/>
</dbReference>
<dbReference type="GO" id="GO:0004040">
    <property type="term" value="F:amidase activity"/>
    <property type="evidence" value="ECO:0007669"/>
    <property type="project" value="InterPro"/>
</dbReference>
<dbReference type="Proteomes" id="UP000236394">
    <property type="component" value="Unassembled WGS sequence"/>
</dbReference>
<feature type="coiled-coil region" evidence="2">
    <location>
        <begin position="428"/>
        <end position="463"/>
    </location>
</feature>
<protein>
    <recommendedName>
        <fullName evidence="5">SH3b domain-containing protein</fullName>
    </recommendedName>
</protein>
<dbReference type="EMBL" id="NBZD01000003">
    <property type="protein sequence ID" value="PNH18331.1"/>
    <property type="molecule type" value="Genomic_DNA"/>
</dbReference>
<organism evidence="6 7">
    <name type="scientific">Mageeibacillus indolicus</name>
    <dbReference type="NCBI Taxonomy" id="884684"/>
    <lineage>
        <taxon>Bacteria</taxon>
        <taxon>Bacillati</taxon>
        <taxon>Bacillota</taxon>
        <taxon>Clostridia</taxon>
        <taxon>Eubacteriales</taxon>
        <taxon>Oscillospiraceae</taxon>
        <taxon>Mageeibacillus</taxon>
    </lineage>
</organism>
<keyword evidence="4" id="KW-0812">Transmembrane</keyword>
<proteinExistence type="predicted"/>
<feature type="compositionally biased region" description="Basic and acidic residues" evidence="3">
    <location>
        <begin position="338"/>
        <end position="358"/>
    </location>
</feature>
<sequence length="702" mass="76896">MNKIKSGIAMVLMLAIVLLLVQQYTATQDVEAYEASPTVQRQFINAIAGSAVSIARSHGLFPSVMIAQAILESDWGRSKLSQPPYHNLFGIKGGSDGVIFDTLEDDGTGNYYGIRDSFRRYNSYLESLRDYAELFRSTPHLTRVYAPFVNSTTVEEACAALTGTYATDTSYGRKLMNIIIGYNLLVFDGAVNRAPSWEIKPKNDIVYSHFNSVNIRQDHNTSSTILMRAMAGDAFRRLGVTTGWTMIQIEDGRKAYIASEYVSPEKPTDIYEPEKDGYLSRSAPKDSDVTTNPSSLANSNGENTNNGNQAAKDNKNNPPAEPKNSPPPEPKNGAQDPAKAKHTEAEVKAAKAAADKAIAEGPSSATKSGVLDSRTAGVKQETKVDKTKLESLLGSNVNLPFASEDVKKEYVKTMKKAVALYWNPKATQKDIDKTVAELNKLRERAEQEDADGLKADNEQLRELVDKNTGVKLVYTKLAIDKTPIFKVEKNRHLSLSSVNRQFLRSRGQRWITYQLELCEDEQAEAAIAAKRAAEAAEAAAQVRAAKRQAPLPTTAAPAPTSAKQGKANNVEVGNKANKALALKSEIRLRLPIDKGFKESNIEVYHLVNDSLEKLNVKAANNGVVLQTSELGTYLLVERNVRLAEIKENNVVAAVSGDDLGVVSAPHLKRLYGFELVVIILVLALGALARYTYRRFAAEDKGP</sequence>
<comment type="caution">
    <text evidence="6">The sequence shown here is derived from an EMBL/GenBank/DDBJ whole genome shotgun (WGS) entry which is preliminary data.</text>
</comment>
<dbReference type="InterPro" id="IPR051056">
    <property type="entry name" value="Glycosyl_Hydrolase_73"/>
</dbReference>